<dbReference type="Pfam" id="PF12833">
    <property type="entry name" value="HTH_18"/>
    <property type="match status" value="2"/>
</dbReference>
<evidence type="ECO:0000313" key="6">
    <source>
        <dbReference type="Proteomes" id="UP001454086"/>
    </source>
</evidence>
<evidence type="ECO:0000256" key="1">
    <source>
        <dbReference type="ARBA" id="ARBA00023015"/>
    </source>
</evidence>
<dbReference type="Gene3D" id="1.10.10.60">
    <property type="entry name" value="Homeodomain-like"/>
    <property type="match status" value="4"/>
</dbReference>
<reference evidence="5 6" key="1">
    <citation type="submission" date="2024-03" db="EMBL/GenBank/DDBJ databases">
        <title>Human intestinal bacterial collection.</title>
        <authorList>
            <person name="Pauvert C."/>
            <person name="Hitch T.C.A."/>
            <person name="Clavel T."/>
        </authorList>
    </citation>
    <scope>NUCLEOTIDE SEQUENCE [LARGE SCALE GENOMIC DNA]</scope>
    <source>
        <strain evidence="5 6">CLA-SR-H021</strain>
    </source>
</reference>
<dbReference type="EMBL" id="JBBMFM010000017">
    <property type="protein sequence ID" value="MEQ2424733.1"/>
    <property type="molecule type" value="Genomic_DNA"/>
</dbReference>
<evidence type="ECO:0000259" key="4">
    <source>
        <dbReference type="PROSITE" id="PS01124"/>
    </source>
</evidence>
<organism evidence="5 6">
    <name type="scientific">Enterocloster hominis</name>
    <name type="common">ex Hitch et al. 2024</name>
    <dbReference type="NCBI Taxonomy" id="1917870"/>
    <lineage>
        <taxon>Bacteria</taxon>
        <taxon>Bacillati</taxon>
        <taxon>Bacillota</taxon>
        <taxon>Clostridia</taxon>
        <taxon>Lachnospirales</taxon>
        <taxon>Lachnospiraceae</taxon>
        <taxon>Enterocloster</taxon>
    </lineage>
</organism>
<gene>
    <name evidence="5" type="ORF">WMQ36_07090</name>
</gene>
<keyword evidence="3" id="KW-0804">Transcription</keyword>
<accession>A0ABV1D2Z5</accession>
<proteinExistence type="predicted"/>
<evidence type="ECO:0000256" key="3">
    <source>
        <dbReference type="ARBA" id="ARBA00023163"/>
    </source>
</evidence>
<feature type="domain" description="HTH araC/xylS-type" evidence="4">
    <location>
        <begin position="242"/>
        <end position="340"/>
    </location>
</feature>
<dbReference type="PANTHER" id="PTHR43280">
    <property type="entry name" value="ARAC-FAMILY TRANSCRIPTIONAL REGULATOR"/>
    <property type="match status" value="1"/>
</dbReference>
<evidence type="ECO:0000313" key="5">
    <source>
        <dbReference type="EMBL" id="MEQ2424733.1"/>
    </source>
</evidence>
<sequence>MAKIVPMQSLYCSMQDENKICSFDIEVLTGPTTPLIHPMSRFWLVNSGKGTLMLNNRPYDLKPGAVVCVLPWQISDIVEVESPIQFFVMAYYFDNINEIIKTFYNPGNEPLSIIQTLSANPVLYLEGEALASMQKLFLQIKGEIGMESTMEIGTEPAVESGMETAVESGMESVVKSDMKSAPKSVADMPQDPPIPPSAASCPPSQELSNLYITNKLIEIIIHFLRAKKAASLPPSARIIEPSEIFLYLYSHLNEKITLSMLSQIFYMSESSISAYITRTTGLSFFDLLNEMRIGKTINFLLYTDFTLEELAEILGFVDSAHISKVFSARVGMKANEFRATYQKVGSLCRIKDRKDFYTIVSYIYRHYSEPLNPRMVGERFHLSPRELNRILLYQVEMNFSDYLNFIRVNRASELLLLTTRSILDIALETGYHNEKTLTRNFLKFRSMTPGKFRQAVELQEF</sequence>
<dbReference type="InterPro" id="IPR018062">
    <property type="entry name" value="HTH_AraC-typ_CS"/>
</dbReference>
<keyword evidence="6" id="KW-1185">Reference proteome</keyword>
<comment type="caution">
    <text evidence="5">The sequence shown here is derived from an EMBL/GenBank/DDBJ whole genome shotgun (WGS) entry which is preliminary data.</text>
</comment>
<evidence type="ECO:0000256" key="2">
    <source>
        <dbReference type="ARBA" id="ARBA00023125"/>
    </source>
</evidence>
<dbReference type="SUPFAM" id="SSF51215">
    <property type="entry name" value="Regulatory protein AraC"/>
    <property type="match status" value="1"/>
</dbReference>
<dbReference type="SUPFAM" id="SSF46689">
    <property type="entry name" value="Homeodomain-like"/>
    <property type="match status" value="2"/>
</dbReference>
<dbReference type="PANTHER" id="PTHR43280:SF28">
    <property type="entry name" value="HTH-TYPE TRANSCRIPTIONAL ACTIVATOR RHAS"/>
    <property type="match status" value="1"/>
</dbReference>
<keyword evidence="2" id="KW-0238">DNA-binding</keyword>
<dbReference type="PROSITE" id="PS00041">
    <property type="entry name" value="HTH_ARAC_FAMILY_1"/>
    <property type="match status" value="1"/>
</dbReference>
<keyword evidence="1" id="KW-0805">Transcription regulation</keyword>
<dbReference type="RefSeq" id="WP_050927243.1">
    <property type="nucleotide sequence ID" value="NZ_JBBMFM010000017.1"/>
</dbReference>
<dbReference type="InterPro" id="IPR037923">
    <property type="entry name" value="HTH-like"/>
</dbReference>
<dbReference type="InterPro" id="IPR009057">
    <property type="entry name" value="Homeodomain-like_sf"/>
</dbReference>
<dbReference type="PROSITE" id="PS01124">
    <property type="entry name" value="HTH_ARAC_FAMILY_2"/>
    <property type="match status" value="2"/>
</dbReference>
<name>A0ABV1D2Z5_9FIRM</name>
<dbReference type="Proteomes" id="UP001454086">
    <property type="component" value="Unassembled WGS sequence"/>
</dbReference>
<dbReference type="SMART" id="SM00342">
    <property type="entry name" value="HTH_ARAC"/>
    <property type="match status" value="2"/>
</dbReference>
<dbReference type="InterPro" id="IPR018060">
    <property type="entry name" value="HTH_AraC"/>
</dbReference>
<protein>
    <submittedName>
        <fullName evidence="5">AraC family transcriptional regulator</fullName>
    </submittedName>
</protein>
<feature type="domain" description="HTH araC/xylS-type" evidence="4">
    <location>
        <begin position="357"/>
        <end position="455"/>
    </location>
</feature>